<proteinExistence type="predicted"/>
<dbReference type="GO" id="GO:0097347">
    <property type="term" value="C:TAM protein secretion complex"/>
    <property type="evidence" value="ECO:0007669"/>
    <property type="project" value="TreeGrafter"/>
</dbReference>
<evidence type="ECO:0000259" key="7">
    <source>
        <dbReference type="Pfam" id="PF04357"/>
    </source>
</evidence>
<evidence type="ECO:0000256" key="2">
    <source>
        <dbReference type="ARBA" id="ARBA00022692"/>
    </source>
</evidence>
<comment type="caution">
    <text evidence="8">The sequence shown here is derived from an EMBL/GenBank/DDBJ whole genome shotgun (WGS) entry which is preliminary data.</text>
</comment>
<organism evidence="8 9">
    <name type="scientific">Candidatus Ignatzschineria merdigallinarum</name>
    <dbReference type="NCBI Taxonomy" id="2838621"/>
    <lineage>
        <taxon>Bacteria</taxon>
        <taxon>Pseudomonadati</taxon>
        <taxon>Pseudomonadota</taxon>
        <taxon>Gammaproteobacteria</taxon>
        <taxon>Cardiobacteriales</taxon>
        <taxon>Ignatzschineriaceae</taxon>
        <taxon>Ignatzschineria</taxon>
    </lineage>
</organism>
<feature type="transmembrane region" description="Helical" evidence="6">
    <location>
        <begin position="47"/>
        <end position="74"/>
    </location>
</feature>
<dbReference type="Proteomes" id="UP000823934">
    <property type="component" value="Unassembled WGS sequence"/>
</dbReference>
<feature type="compositionally biased region" description="Basic and acidic residues" evidence="5">
    <location>
        <begin position="1"/>
        <end position="12"/>
    </location>
</feature>
<name>A0A9D1Q3W4_9GAMM</name>
<evidence type="ECO:0000256" key="6">
    <source>
        <dbReference type="SAM" id="Phobius"/>
    </source>
</evidence>
<gene>
    <name evidence="8" type="ORF">H9889_02130</name>
</gene>
<reference evidence="8" key="2">
    <citation type="submission" date="2021-04" db="EMBL/GenBank/DDBJ databases">
        <authorList>
            <person name="Gilroy R."/>
        </authorList>
    </citation>
    <scope>NUCLEOTIDE SEQUENCE</scope>
    <source>
        <strain evidence="8">CHK160-9182</strain>
    </source>
</reference>
<evidence type="ECO:0000256" key="3">
    <source>
        <dbReference type="ARBA" id="ARBA00022989"/>
    </source>
</evidence>
<protein>
    <submittedName>
        <fullName evidence="8">Translocation/assembly module TamB domain-containing protein</fullName>
    </submittedName>
</protein>
<dbReference type="AlphaFoldDB" id="A0A9D1Q3W4"/>
<keyword evidence="2 6" id="KW-0812">Transmembrane</keyword>
<dbReference type="GO" id="GO:0009306">
    <property type="term" value="P:protein secretion"/>
    <property type="evidence" value="ECO:0007669"/>
    <property type="project" value="InterPro"/>
</dbReference>
<dbReference type="EMBL" id="DXHP01000048">
    <property type="protein sequence ID" value="HIW06112.1"/>
    <property type="molecule type" value="Genomic_DNA"/>
</dbReference>
<accession>A0A9D1Q3W4</accession>
<dbReference type="PANTHER" id="PTHR36985:SF1">
    <property type="entry name" value="TRANSLOCATION AND ASSEMBLY MODULE SUBUNIT TAMB"/>
    <property type="match status" value="1"/>
</dbReference>
<dbReference type="InterPro" id="IPR007452">
    <property type="entry name" value="TamB_C"/>
</dbReference>
<evidence type="ECO:0000256" key="4">
    <source>
        <dbReference type="ARBA" id="ARBA00023136"/>
    </source>
</evidence>
<reference evidence="8" key="1">
    <citation type="journal article" date="2021" name="PeerJ">
        <title>Extensive microbial diversity within the chicken gut microbiome revealed by metagenomics and culture.</title>
        <authorList>
            <person name="Gilroy R."/>
            <person name="Ravi A."/>
            <person name="Getino M."/>
            <person name="Pursley I."/>
            <person name="Horton D.L."/>
            <person name="Alikhan N.F."/>
            <person name="Baker D."/>
            <person name="Gharbi K."/>
            <person name="Hall N."/>
            <person name="Watson M."/>
            <person name="Adriaenssens E.M."/>
            <person name="Foster-Nyarko E."/>
            <person name="Jarju S."/>
            <person name="Secka A."/>
            <person name="Antonio M."/>
            <person name="Oren A."/>
            <person name="Chaudhuri R.R."/>
            <person name="La Ragione R."/>
            <person name="Hildebrand F."/>
            <person name="Pallen M.J."/>
        </authorList>
    </citation>
    <scope>NUCLEOTIDE SEQUENCE</scope>
    <source>
        <strain evidence="8">CHK160-9182</strain>
    </source>
</reference>
<evidence type="ECO:0000313" key="9">
    <source>
        <dbReference type="Proteomes" id="UP000823934"/>
    </source>
</evidence>
<sequence length="1160" mass="127433">MSEQREEQKDSVVENSSLIMGDSSHSEPATDETSDPKKKKPKKKRSLIGRLIIWLLSTSLMLVILLILLLYFFIDTQAGLKTLTHLANRYASDYVTIESAEGRLGKRFTLTNVELTLPNYQPLEIPSLALKWDYWQLLNKRIDVESLSIAGANLDFTPIVKQEEVADKEESAPFSLKDLDIPIDANITVLDLENTTLKIDDFYLAVNDFQIENAALVQNDVTLKNAVGDLHVLVGEDVDLPFVVALNGNVDAPTEMFDLNLAIYAQDAYIRENELNIALNTQLKGVWENFNLNVDGRVDWSNMLNDPILLKVQNEVTSLNNVKSYLHIKNLANQIMLNSHWAMDQPLDFDLALKMNAPYLSQFHPDIQGSVLGDVILKGDLMKPLLTADVAVTNVSAFGLQLESLILKGNHENYKATALLETNRVKFNEFYLALLSLNLEGTLTEEFEFDLKIQDLVKAETPAEVLATEKKDAKTVVITDTTTSEGDEDVEAFYAENATLDLTPKGKTEVLLKNVEYRVKGQAESHQFDFDLESPYGSIKSEGVASLNNLGSDPSFNLYLANSTVKSPFVGDFKLNKPAYFHLNALKQEIKLTSACYQQGFVVLCAEGERTKEGVNTAVLTLNNLPSSLLKEYLPPDISINTKANATVVGQFSTVEDFIGVVNVSLSKGDIRYRFQGREVLVPLDKTLLEVLAKPTGVTSSLNVDWGKYLRVDGKGSLDDLFAENIVDLDLKANIPSFDWVSPLMPVLQGLGGEVALTSKVHGPIVDPKLAANLSIKNGKLYIASLNSRLKDINLNVDLKEGTPEFFVKGSVGTNEGTLKLNGHYNIANFSTVLTAEGENLLLADSENIKVKISPKLTFTGLGKTGDNRYELKGSVRVPELKYIHSSMGGGGSVVTVSDDTIIVGGGYDKVREKSFMDSFKMDVNVILGKQILVGAEGLKANLDGGLKIIKDYAQPIRGLGVINVGKGEFDIYGQVLTLDRGKIQFSGTAITNPALDIQASRKFVNEIEGREMQVGVKVLGSVEAPKIQLYSSPALTDIEIASYLFLGRSPNLESPVENLMLLNMVRKIASGEPISSSDSSIASQIGLTDFGFVETPNGSTGIGLGKRFANSFYVGLGVGIEESEGAFAVLRYRFLKYFNVNTAFMSEGESINVNYLRDF</sequence>
<dbReference type="GO" id="GO:0005886">
    <property type="term" value="C:plasma membrane"/>
    <property type="evidence" value="ECO:0007669"/>
    <property type="project" value="InterPro"/>
</dbReference>
<evidence type="ECO:0000256" key="5">
    <source>
        <dbReference type="SAM" id="MobiDB-lite"/>
    </source>
</evidence>
<evidence type="ECO:0000256" key="1">
    <source>
        <dbReference type="ARBA" id="ARBA00004167"/>
    </source>
</evidence>
<keyword evidence="4 6" id="KW-0472">Membrane</keyword>
<feature type="domain" description="Translocation and assembly module TamB C-terminal" evidence="7">
    <location>
        <begin position="814"/>
        <end position="1160"/>
    </location>
</feature>
<comment type="subcellular location">
    <subcellularLocation>
        <location evidence="1">Membrane</location>
        <topology evidence="1">Single-pass membrane protein</topology>
    </subcellularLocation>
</comment>
<keyword evidence="3 6" id="KW-1133">Transmembrane helix</keyword>
<evidence type="ECO:0000313" key="8">
    <source>
        <dbReference type="EMBL" id="HIW06112.1"/>
    </source>
</evidence>
<dbReference type="PANTHER" id="PTHR36985">
    <property type="entry name" value="TRANSLOCATION AND ASSEMBLY MODULE SUBUNIT TAMB"/>
    <property type="match status" value="1"/>
</dbReference>
<feature type="region of interest" description="Disordered" evidence="5">
    <location>
        <begin position="1"/>
        <end position="41"/>
    </location>
</feature>
<dbReference type="Pfam" id="PF04357">
    <property type="entry name" value="TamB"/>
    <property type="match status" value="1"/>
</dbReference>